<keyword evidence="3" id="KW-0808">Transferase</keyword>
<dbReference type="InterPro" id="IPR001173">
    <property type="entry name" value="Glyco_trans_2-like"/>
</dbReference>
<dbReference type="GeneID" id="86052571"/>
<protein>
    <submittedName>
        <fullName evidence="3">Glycosyltransferase family 2 protein</fullName>
    </submittedName>
</protein>
<dbReference type="PANTHER" id="PTHR48090:SF8">
    <property type="entry name" value="GLYCOSYLTRANSFERASE CSBB-RELATED"/>
    <property type="match status" value="1"/>
</dbReference>
<evidence type="ECO:0000259" key="2">
    <source>
        <dbReference type="Pfam" id="PF00535"/>
    </source>
</evidence>
<evidence type="ECO:0000256" key="1">
    <source>
        <dbReference type="SAM" id="Phobius"/>
    </source>
</evidence>
<feature type="transmembrane region" description="Helical" evidence="1">
    <location>
        <begin position="266"/>
        <end position="292"/>
    </location>
</feature>
<evidence type="ECO:0000313" key="4">
    <source>
        <dbReference type="Proteomes" id="UP000436047"/>
    </source>
</evidence>
<keyword evidence="4" id="KW-1185">Reference proteome</keyword>
<evidence type="ECO:0000313" key="3">
    <source>
        <dbReference type="EMBL" id="MSS87838.1"/>
    </source>
</evidence>
<keyword evidence="1" id="KW-0812">Transmembrane</keyword>
<dbReference type="Proteomes" id="UP000436047">
    <property type="component" value="Unassembled WGS sequence"/>
</dbReference>
<keyword evidence="1" id="KW-1133">Transmembrane helix</keyword>
<feature type="transmembrane region" description="Helical" evidence="1">
    <location>
        <begin position="233"/>
        <end position="254"/>
    </location>
</feature>
<dbReference type="CDD" id="cd04187">
    <property type="entry name" value="DPM1_like_bac"/>
    <property type="match status" value="1"/>
</dbReference>
<sequence length="316" mass="36186">MKLVKIIVPCFNEQECIKKMYEKVKHVFDSMPDYEFCILYIDDGSKDDTLKEIIKLLKLVGKRRVNYLSFARNFGKEAAIFAGLSNLGNADLVALMDADLQHPPELLKEMISEIENGHDCCGARRISRNGEPIIRSFFSNLFYKVINKVTSMQLVPGGSDFRVMTRQVAEAIVSLTETERFTKGIFSWVGFDTQWIEYENCERYAGTTKWSFGGLMRYAISGFMAFATTPLRAVIYIGLLIVMFSFFYAIYVFYHAVKNPTGRTGYSSIILLLLFFGGFIIMLLGIVGEYLARIYMEVKQRPIYIVKSTNVEEKEE</sequence>
<dbReference type="RefSeq" id="WP_154463829.1">
    <property type="nucleotide sequence ID" value="NZ_JAXFEN010000119.1"/>
</dbReference>
<reference evidence="3 4" key="1">
    <citation type="submission" date="2019-08" db="EMBL/GenBank/DDBJ databases">
        <title>In-depth cultivation of the pig gut microbiome towards novel bacterial diversity and tailored functional studies.</title>
        <authorList>
            <person name="Wylensek D."/>
            <person name="Hitch T.C.A."/>
            <person name="Clavel T."/>
        </authorList>
    </citation>
    <scope>NUCLEOTIDE SEQUENCE [LARGE SCALE GENOMIC DNA]</scope>
    <source>
        <strain evidence="3 4">WCA-389-WT-23B</strain>
    </source>
</reference>
<dbReference type="SUPFAM" id="SSF53448">
    <property type="entry name" value="Nucleotide-diphospho-sugar transferases"/>
    <property type="match status" value="1"/>
</dbReference>
<dbReference type="PANTHER" id="PTHR48090">
    <property type="entry name" value="UNDECAPRENYL-PHOSPHATE 4-DEOXY-4-FORMAMIDO-L-ARABINOSE TRANSFERASE-RELATED"/>
    <property type="match status" value="1"/>
</dbReference>
<dbReference type="EMBL" id="VUMI01000006">
    <property type="protein sequence ID" value="MSS87838.1"/>
    <property type="molecule type" value="Genomic_DNA"/>
</dbReference>
<gene>
    <name evidence="3" type="ORF">FYJ45_05695</name>
</gene>
<name>A0A6N7WED2_9FIRM</name>
<dbReference type="GO" id="GO:0016740">
    <property type="term" value="F:transferase activity"/>
    <property type="evidence" value="ECO:0007669"/>
    <property type="project" value="UniProtKB-KW"/>
</dbReference>
<feature type="domain" description="Glycosyltransferase 2-like" evidence="2">
    <location>
        <begin position="6"/>
        <end position="169"/>
    </location>
</feature>
<dbReference type="InterPro" id="IPR050256">
    <property type="entry name" value="Glycosyltransferase_2"/>
</dbReference>
<dbReference type="GO" id="GO:0005886">
    <property type="term" value="C:plasma membrane"/>
    <property type="evidence" value="ECO:0007669"/>
    <property type="project" value="TreeGrafter"/>
</dbReference>
<accession>A0A6N7WED2</accession>
<dbReference type="Pfam" id="PF00535">
    <property type="entry name" value="Glycos_transf_2"/>
    <property type="match status" value="1"/>
</dbReference>
<proteinExistence type="predicted"/>
<dbReference type="Gene3D" id="3.90.550.10">
    <property type="entry name" value="Spore Coat Polysaccharide Biosynthesis Protein SpsA, Chain A"/>
    <property type="match status" value="1"/>
</dbReference>
<organism evidence="3 4">
    <name type="scientific">Eisenbergiella porci</name>
    <dbReference type="NCBI Taxonomy" id="2652274"/>
    <lineage>
        <taxon>Bacteria</taxon>
        <taxon>Bacillati</taxon>
        <taxon>Bacillota</taxon>
        <taxon>Clostridia</taxon>
        <taxon>Lachnospirales</taxon>
        <taxon>Lachnospiraceae</taxon>
        <taxon>Eisenbergiella</taxon>
    </lineage>
</organism>
<comment type="caution">
    <text evidence="3">The sequence shown here is derived from an EMBL/GenBank/DDBJ whole genome shotgun (WGS) entry which is preliminary data.</text>
</comment>
<dbReference type="InterPro" id="IPR029044">
    <property type="entry name" value="Nucleotide-diphossugar_trans"/>
</dbReference>
<keyword evidence="1" id="KW-0472">Membrane</keyword>
<dbReference type="AlphaFoldDB" id="A0A6N7WED2"/>